<gene>
    <name evidence="1" type="ORF">KV203_11530</name>
</gene>
<dbReference type="RefSeq" id="WP_066470772.1">
    <property type="nucleotide sequence ID" value="NZ_CBCRUZ010000017.1"/>
</dbReference>
<dbReference type="EMBL" id="CP079105">
    <property type="protein sequence ID" value="QXQ12594.1"/>
    <property type="molecule type" value="Genomic_DNA"/>
</dbReference>
<protein>
    <submittedName>
        <fullName evidence="1">DUF3046 domain-containing protein</fullName>
    </submittedName>
</protein>
<keyword evidence="2" id="KW-1185">Reference proteome</keyword>
<reference evidence="1" key="1">
    <citation type="submission" date="2021-07" db="EMBL/GenBank/DDBJ databases">
        <title>Candidatus Kaistella beijingensis sp. nov. isolated from a municipal wastewater treatment plant is involved in sludge foaming.</title>
        <authorList>
            <person name="Song Y."/>
            <person name="Liu S.-J."/>
        </authorList>
    </citation>
    <scope>NUCLEOTIDE SEQUENCE</scope>
    <source>
        <strain evidence="1">DSM 43998</strain>
    </source>
</reference>
<dbReference type="Pfam" id="PF11248">
    <property type="entry name" value="DUF3046"/>
    <property type="match status" value="1"/>
</dbReference>
<dbReference type="Proteomes" id="UP000887023">
    <property type="component" value="Chromosome"/>
</dbReference>
<proteinExistence type="predicted"/>
<evidence type="ECO:0000313" key="1">
    <source>
        <dbReference type="EMBL" id="QXQ12594.1"/>
    </source>
</evidence>
<organism evidence="1 2">
    <name type="scientific">Skermania pinensis</name>
    <dbReference type="NCBI Taxonomy" id="39122"/>
    <lineage>
        <taxon>Bacteria</taxon>
        <taxon>Bacillati</taxon>
        <taxon>Actinomycetota</taxon>
        <taxon>Actinomycetes</taxon>
        <taxon>Mycobacteriales</taxon>
        <taxon>Gordoniaceae</taxon>
        <taxon>Skermania</taxon>
    </lineage>
</organism>
<accession>A0ABX8S431</accession>
<dbReference type="InterPro" id="IPR021408">
    <property type="entry name" value="DUF3046"/>
</dbReference>
<sequence length="64" mass="7150">MRRTEFYELLHGEFGAVRGDALLRDHVVPTLAGRTGAQALAAGVDPRAVWRALCAEFDVPRTRW</sequence>
<name>A0ABX8S431_9ACTN</name>
<evidence type="ECO:0000313" key="2">
    <source>
        <dbReference type="Proteomes" id="UP000887023"/>
    </source>
</evidence>